<feature type="chain" id="PRO_5047465669" description="DUF3108 domain-containing protein" evidence="1">
    <location>
        <begin position="28"/>
        <end position="235"/>
    </location>
</feature>
<evidence type="ECO:0000256" key="1">
    <source>
        <dbReference type="SAM" id="SignalP"/>
    </source>
</evidence>
<dbReference type="PROSITE" id="PS51257">
    <property type="entry name" value="PROKAR_LIPOPROTEIN"/>
    <property type="match status" value="1"/>
</dbReference>
<keyword evidence="1" id="KW-0732">Signal</keyword>
<evidence type="ECO:0000313" key="2">
    <source>
        <dbReference type="EMBL" id="NPU64478.1"/>
    </source>
</evidence>
<accession>A0ABX2C8W9</accession>
<name>A0ABX2C8W9_9BRAD</name>
<dbReference type="RefSeq" id="WP_172109523.1">
    <property type="nucleotide sequence ID" value="NZ_JABFDN010000001.1"/>
</dbReference>
<keyword evidence="3" id="KW-1185">Reference proteome</keyword>
<proteinExistence type="predicted"/>
<protein>
    <recommendedName>
        <fullName evidence="4">DUF3108 domain-containing protein</fullName>
    </recommendedName>
</protein>
<evidence type="ECO:0008006" key="4">
    <source>
        <dbReference type="Google" id="ProtNLM"/>
    </source>
</evidence>
<reference evidence="2" key="1">
    <citation type="submission" date="2020-05" db="EMBL/GenBank/DDBJ databases">
        <title>Nod-independent and nitrogen-fixing Bradyrhizobium aeschynomene sp. nov. isolated from nodules of Aeschynomene indica.</title>
        <authorList>
            <person name="Zhang Z."/>
        </authorList>
    </citation>
    <scope>NUCLEOTIDE SEQUENCE</scope>
    <source>
        <strain evidence="2">83012</strain>
    </source>
</reference>
<comment type="caution">
    <text evidence="2">The sequence shown here is derived from an EMBL/GenBank/DDBJ whole genome shotgun (WGS) entry which is preliminary data.</text>
</comment>
<dbReference type="EMBL" id="JABFDN010000001">
    <property type="protein sequence ID" value="NPU64478.1"/>
    <property type="molecule type" value="Genomic_DNA"/>
</dbReference>
<organism evidence="2 3">
    <name type="scientific">Bradyrhizobium aeschynomenes</name>
    <dbReference type="NCBI Taxonomy" id="2734909"/>
    <lineage>
        <taxon>Bacteria</taxon>
        <taxon>Pseudomonadati</taxon>
        <taxon>Pseudomonadota</taxon>
        <taxon>Alphaproteobacteria</taxon>
        <taxon>Hyphomicrobiales</taxon>
        <taxon>Nitrobacteraceae</taxon>
        <taxon>Bradyrhizobium</taxon>
    </lineage>
</organism>
<dbReference type="Proteomes" id="UP000886476">
    <property type="component" value="Unassembled WGS sequence"/>
</dbReference>
<gene>
    <name evidence="2" type="ORF">HL667_05655</name>
</gene>
<sequence length="235" mass="25413">MNRAFIVATLSFLALSCLAGSSAAALAACVPDQHRSFICGNGKDAIRVFPETISPSGKLAFGWRTSEGLSTGQAEPPGDVENVLIRLPDGAVLGRLGGTYWATGEMRANRYDLIAAWSPDSRAVVEVANSRWDTDSFRFYAVGDPDVVTLNLHDLVEQAVRAKTPQRAGKGRVFRVREDLPVKLDADGRLRFAAILFKPKSEEPALGFRLELMIKAVKSSAAARVISMQPAKLPD</sequence>
<feature type="signal peptide" evidence="1">
    <location>
        <begin position="1"/>
        <end position="27"/>
    </location>
</feature>
<evidence type="ECO:0000313" key="3">
    <source>
        <dbReference type="Proteomes" id="UP000886476"/>
    </source>
</evidence>